<proteinExistence type="predicted"/>
<evidence type="ECO:0000313" key="2">
    <source>
        <dbReference type="EMBL" id="GHG10435.1"/>
    </source>
</evidence>
<dbReference type="Proteomes" id="UP000649955">
    <property type="component" value="Unassembled WGS sequence"/>
</dbReference>
<accession>A0ABQ3KAF5</accession>
<evidence type="ECO:0000256" key="1">
    <source>
        <dbReference type="SAM" id="SignalP"/>
    </source>
</evidence>
<feature type="chain" id="PRO_5045040264" evidence="1">
    <location>
        <begin position="24"/>
        <end position="106"/>
    </location>
</feature>
<organism evidence="2 3">
    <name type="scientific">Amycolatopsis bullii</name>
    <dbReference type="NCBI Taxonomy" id="941987"/>
    <lineage>
        <taxon>Bacteria</taxon>
        <taxon>Bacillati</taxon>
        <taxon>Actinomycetota</taxon>
        <taxon>Actinomycetes</taxon>
        <taxon>Pseudonocardiales</taxon>
        <taxon>Pseudonocardiaceae</taxon>
        <taxon>Amycolatopsis</taxon>
    </lineage>
</organism>
<evidence type="ECO:0000313" key="3">
    <source>
        <dbReference type="Proteomes" id="UP000649955"/>
    </source>
</evidence>
<gene>
    <name evidence="2" type="ORF">GCM10017567_29380</name>
</gene>
<feature type="signal peptide" evidence="1">
    <location>
        <begin position="1"/>
        <end position="23"/>
    </location>
</feature>
<sequence length="106" mass="10801">MTHRMSRYAVIAVGVLALTSAGAAPAQAVSGPIQSFTFNGTTLTAVNQYSYFPLGPIIPLPVSISRVVDGTAQVVASGKGVVQYPCNGTAINTYTANGVQLSVPCG</sequence>
<keyword evidence="3" id="KW-1185">Reference proteome</keyword>
<dbReference type="EMBL" id="BNAW01000010">
    <property type="protein sequence ID" value="GHG10435.1"/>
    <property type="molecule type" value="Genomic_DNA"/>
</dbReference>
<reference evidence="3" key="1">
    <citation type="journal article" date="2019" name="Int. J. Syst. Evol. Microbiol.">
        <title>The Global Catalogue of Microorganisms (GCM) 10K type strain sequencing project: providing services to taxonomists for standard genome sequencing and annotation.</title>
        <authorList>
            <consortium name="The Broad Institute Genomics Platform"/>
            <consortium name="The Broad Institute Genome Sequencing Center for Infectious Disease"/>
            <person name="Wu L."/>
            <person name="Ma J."/>
        </authorList>
    </citation>
    <scope>NUCLEOTIDE SEQUENCE [LARGE SCALE GENOMIC DNA]</scope>
    <source>
        <strain evidence="3">CGMCC 4.7680</strain>
    </source>
</reference>
<dbReference type="RefSeq" id="WP_191310221.1">
    <property type="nucleotide sequence ID" value="NZ_BNAW01000010.1"/>
</dbReference>
<name>A0ABQ3KAF5_9PSEU</name>
<keyword evidence="1" id="KW-0732">Signal</keyword>
<protein>
    <submittedName>
        <fullName evidence="2">Uncharacterized protein</fullName>
    </submittedName>
</protein>
<comment type="caution">
    <text evidence="2">The sequence shown here is derived from an EMBL/GenBank/DDBJ whole genome shotgun (WGS) entry which is preliminary data.</text>
</comment>